<evidence type="ECO:0000256" key="6">
    <source>
        <dbReference type="ARBA" id="ARBA00023157"/>
    </source>
</evidence>
<proteinExistence type="inferred from homology"/>
<reference evidence="11 12" key="1">
    <citation type="submission" date="2024-12" db="EMBL/GenBank/DDBJ databases">
        <title>The unique morphological basis and parallel evolutionary history of personate flowers in Penstemon.</title>
        <authorList>
            <person name="Depatie T.H."/>
            <person name="Wessinger C.A."/>
        </authorList>
    </citation>
    <scope>NUCLEOTIDE SEQUENCE [LARGE SCALE GENOMIC DNA]</scope>
    <source>
        <strain evidence="11">WTNN_2</strain>
        <tissue evidence="11">Leaf</tissue>
    </source>
</reference>
<dbReference type="Proteomes" id="UP001634393">
    <property type="component" value="Unassembled WGS sequence"/>
</dbReference>
<dbReference type="Gene3D" id="1.10.1280.10">
    <property type="entry name" value="Di-copper center containing domain from catechol oxidase"/>
    <property type="match status" value="2"/>
</dbReference>
<dbReference type="EMBL" id="JBJXBP010000001">
    <property type="protein sequence ID" value="KAL3851296.1"/>
    <property type="molecule type" value="Genomic_DNA"/>
</dbReference>
<evidence type="ECO:0000259" key="10">
    <source>
        <dbReference type="PROSITE" id="PS00498"/>
    </source>
</evidence>
<evidence type="ECO:0000256" key="8">
    <source>
        <dbReference type="PIRSR" id="PIRSR000290-2"/>
    </source>
</evidence>
<dbReference type="AlphaFoldDB" id="A0ABD3UR83"/>
<dbReference type="PANTHER" id="PTHR11474">
    <property type="entry name" value="TYROSINASE FAMILY MEMBER"/>
    <property type="match status" value="1"/>
</dbReference>
<keyword evidence="6 8" id="KW-1015">Disulfide bond</keyword>
<evidence type="ECO:0000313" key="11">
    <source>
        <dbReference type="EMBL" id="KAL3851296.1"/>
    </source>
</evidence>
<dbReference type="SUPFAM" id="SSF48056">
    <property type="entry name" value="Di-copper centre-containing domain"/>
    <property type="match status" value="1"/>
</dbReference>
<sequence>MAFFFTLRPSTSSSPFSIKLSHIRTIKIHNHHHKISCKCANNDQESPSLDIKFDRRNMLCIGLGGLYNAATLASSPFATATPIPPPNINECTPTVIPNSTSTTNCCPPTTTEIIDFKLPPFTTMSVRPAAHLVDEAYISKYNKAIELMRALPGDDPRNFMQQANVHCTYCVEGYHQPGSPNLEIQIHQSWLFYPWHRYYLYFFEKICQKLIDDPTFALPFWNWDSRQGMTIPSMYTNINSALYDRNRDKDHMPPAVVDFNYNGTDSNVCPYKQMETNLKIMYRNMVSNSKTPKLFLGSAYRLGDEPNPGGGFYSAARDPLFFAHHGNVDRMWSIWKTLGGRRHDISDPDFLDASFLFYDENAKLVRVNVKDCLDEKKLGYVYADVEIPWLNSRPKPGVSSVLRKLGKAKATEIITIRSPEEVLPSKLDKVLKVMVKRPKKKSMKEKDEVEEVLVIRGIELEKDVYAKFDVYINDNDDMSTPENTEFGGSFVNVPHGGYTRHGQKKFKTQLRLSITDILEDLDAEDDDHVLVTLIPTSAGDDIKIDEIKIELDD</sequence>
<dbReference type="InterPro" id="IPR016213">
    <property type="entry name" value="Polyphenol_oxidase"/>
</dbReference>
<evidence type="ECO:0000256" key="7">
    <source>
        <dbReference type="PIRSR" id="PIRSR000290-1"/>
    </source>
</evidence>
<dbReference type="GO" id="GO:0046872">
    <property type="term" value="F:metal ion binding"/>
    <property type="evidence" value="ECO:0007669"/>
    <property type="project" value="UniProtKB-KW"/>
</dbReference>
<comment type="caution">
    <text evidence="11">The sequence shown here is derived from an EMBL/GenBank/DDBJ whole genome shotgun (WGS) entry which is preliminary data.</text>
</comment>
<keyword evidence="12" id="KW-1185">Reference proteome</keyword>
<feature type="cross-link" description="2'-(S-cysteinyl)-histidine (Cys-His)" evidence="9">
    <location>
        <begin position="170"/>
        <end position="187"/>
    </location>
</feature>
<evidence type="ECO:0000256" key="2">
    <source>
        <dbReference type="ARBA" id="ARBA00022723"/>
    </source>
</evidence>
<dbReference type="PANTHER" id="PTHR11474:SF76">
    <property type="entry name" value="SHKT DOMAIN-CONTAINING PROTEIN"/>
    <property type="match status" value="1"/>
</dbReference>
<dbReference type="Pfam" id="PF12143">
    <property type="entry name" value="PPO1_KFDV"/>
    <property type="match status" value="1"/>
</dbReference>
<keyword evidence="3" id="KW-0883">Thioether bond</keyword>
<dbReference type="PIRSF" id="PIRSF000290">
    <property type="entry name" value="PPO_plant"/>
    <property type="match status" value="1"/>
</dbReference>
<evidence type="ECO:0000256" key="5">
    <source>
        <dbReference type="ARBA" id="ARBA00023008"/>
    </source>
</evidence>
<organism evidence="11 12">
    <name type="scientific">Penstemon smallii</name>
    <dbReference type="NCBI Taxonomy" id="265156"/>
    <lineage>
        <taxon>Eukaryota</taxon>
        <taxon>Viridiplantae</taxon>
        <taxon>Streptophyta</taxon>
        <taxon>Embryophyta</taxon>
        <taxon>Tracheophyta</taxon>
        <taxon>Spermatophyta</taxon>
        <taxon>Magnoliopsida</taxon>
        <taxon>eudicotyledons</taxon>
        <taxon>Gunneridae</taxon>
        <taxon>Pentapetalae</taxon>
        <taxon>asterids</taxon>
        <taxon>lamiids</taxon>
        <taxon>Lamiales</taxon>
        <taxon>Plantaginaceae</taxon>
        <taxon>Cheloneae</taxon>
        <taxon>Penstemon</taxon>
    </lineage>
</organism>
<gene>
    <name evidence="11" type="ORF">ACJIZ3_013178</name>
</gene>
<feature type="binding site" evidence="7">
    <location>
        <position position="187"/>
    </location>
    <ligand>
        <name>Cu cation</name>
        <dbReference type="ChEBI" id="CHEBI:23378"/>
        <label>A</label>
    </ligand>
</feature>
<protein>
    <recommendedName>
        <fullName evidence="10">Tyrosinase copper-binding domain-containing protein</fullName>
    </recommendedName>
</protein>
<feature type="binding site" evidence="7">
    <location>
        <position position="166"/>
    </location>
    <ligand>
        <name>Cu cation</name>
        <dbReference type="ChEBI" id="CHEBI:23378"/>
        <label>A</label>
    </ligand>
</feature>
<dbReference type="InterPro" id="IPR022739">
    <property type="entry name" value="Polyphenol_oxidase_cen"/>
</dbReference>
<evidence type="ECO:0000256" key="9">
    <source>
        <dbReference type="PIRSR" id="PIRSR000290-3"/>
    </source>
</evidence>
<evidence type="ECO:0000256" key="4">
    <source>
        <dbReference type="ARBA" id="ARBA00023002"/>
    </source>
</evidence>
<keyword evidence="4" id="KW-0560">Oxidoreductase</keyword>
<keyword evidence="2 7" id="KW-0479">Metal-binding</keyword>
<feature type="disulfide bond" evidence="8">
    <location>
        <begin position="105"/>
        <end position="167"/>
    </location>
</feature>
<dbReference type="GO" id="GO:0016491">
    <property type="term" value="F:oxidoreductase activity"/>
    <property type="evidence" value="ECO:0007669"/>
    <property type="project" value="UniProtKB-KW"/>
</dbReference>
<dbReference type="InterPro" id="IPR050316">
    <property type="entry name" value="Tyrosinase/Hemocyanin"/>
</dbReference>
<feature type="domain" description="Tyrosinase copper-binding" evidence="10">
    <location>
        <begin position="318"/>
        <end position="329"/>
    </location>
</feature>
<dbReference type="PROSITE" id="PS00498">
    <property type="entry name" value="TYROSINASE_2"/>
    <property type="match status" value="1"/>
</dbReference>
<dbReference type="InterPro" id="IPR002227">
    <property type="entry name" value="Tyrosinase_Cu-bd"/>
</dbReference>
<dbReference type="PRINTS" id="PR00092">
    <property type="entry name" value="TYROSINASE"/>
</dbReference>
<dbReference type="Pfam" id="PF00264">
    <property type="entry name" value="Tyrosinase"/>
    <property type="match status" value="2"/>
</dbReference>
<feature type="binding site" evidence="7">
    <location>
        <position position="325"/>
    </location>
    <ligand>
        <name>Cu cation</name>
        <dbReference type="ChEBI" id="CHEBI:23378"/>
        <label>B</label>
    </ligand>
</feature>
<comment type="cofactor">
    <cofactor evidence="7">
        <name>Cu(2+)</name>
        <dbReference type="ChEBI" id="CHEBI:29036"/>
    </cofactor>
    <text evidence="7">Binds 2 copper ions per subunit.</text>
</comment>
<name>A0ABD3UR83_9LAMI</name>
<comment type="similarity">
    <text evidence="1">Belongs to the tyrosinase family.</text>
</comment>
<dbReference type="InterPro" id="IPR008922">
    <property type="entry name" value="Di-copper_centre_dom_sf"/>
</dbReference>
<feature type="disulfide bond" evidence="8">
    <location>
        <begin position="91"/>
        <end position="106"/>
    </location>
</feature>
<keyword evidence="5 7" id="KW-0186">Copper</keyword>
<accession>A0ABD3UR83</accession>
<dbReference type="Pfam" id="PF12142">
    <property type="entry name" value="PPO1_DWL"/>
    <property type="match status" value="1"/>
</dbReference>
<evidence type="ECO:0000313" key="12">
    <source>
        <dbReference type="Proteomes" id="UP001634393"/>
    </source>
</evidence>
<dbReference type="InterPro" id="IPR022740">
    <property type="entry name" value="Polyphenol_oxidase_C"/>
</dbReference>
<evidence type="ECO:0000256" key="1">
    <source>
        <dbReference type="ARBA" id="ARBA00009928"/>
    </source>
</evidence>
<evidence type="ECO:0000256" key="3">
    <source>
        <dbReference type="ARBA" id="ARBA00022784"/>
    </source>
</evidence>
<feature type="binding site" evidence="7">
    <location>
        <position position="196"/>
    </location>
    <ligand>
        <name>Cu cation</name>
        <dbReference type="ChEBI" id="CHEBI:23378"/>
        <label>A</label>
    </ligand>
</feature>